<evidence type="ECO:0000259" key="2">
    <source>
        <dbReference type="Pfam" id="PF12571"/>
    </source>
</evidence>
<proteinExistence type="predicted"/>
<dbReference type="InterPro" id="IPR051934">
    <property type="entry name" value="Phage_Tail_Fiber_Structural"/>
</dbReference>
<evidence type="ECO:0000313" key="3">
    <source>
        <dbReference type="EMBL" id="MEC1180358.1"/>
    </source>
</evidence>
<keyword evidence="1" id="KW-0175">Coiled coil</keyword>
<dbReference type="RefSeq" id="WP_326124927.1">
    <property type="nucleotide sequence ID" value="NZ_JARSFG010000028.1"/>
</dbReference>
<dbReference type="Pfam" id="PF12571">
    <property type="entry name" value="Phage_tail_fib"/>
    <property type="match status" value="1"/>
</dbReference>
<gene>
    <name evidence="3" type="ORF">P9B03_17830</name>
</gene>
<sequence length="523" mass="57278">MTQYGTIITNIGLAQIANAQVTQQKVGLQYIALGDGNGTHYVPTANQSTLVNEVWRGPVSNVTIDPANDKRIIIEGIIPPTAGGFTIREIAVFDDQNQLIAVGQYPEKYKPQLSEGVSEETLIHFVIETNNVDAVELAIDPTIIIASREYVDERVREVSADIENAQQQVTEHLDKVESKLTDVITHNDYYVDVVNGSDDNDGKTKATAWKTLYYAGTQLSYKRIVSHTHAITLNVEPGTYSNDTLFLAMIERILVVFNNVKMTTPRAPSEVSYNSNVYTNGIGRLTLIGDLEILANSSNLDNSKAYYPFYLEDVRGGYMANTIVLDGNNINVTNTLHSESYGVVVMNSMLDLRINIKNMAHGVVSGQSSVVFPNGATFNNVTRVTAHTGGIISNHASATMPSVRINNDSGLYINAVNNGIIVESGNNANGSYIKYANGTLMCYHTLFSGEQTANTLYATQWLLPATFVIQPMAFANVRYGSSNGSFEGGCRVMQNSTASVLVQHRPNMTQSYYASCFAIGRWK</sequence>
<feature type="domain" description="Phage tail fibre protein N-terminal" evidence="2">
    <location>
        <begin position="1"/>
        <end position="148"/>
    </location>
</feature>
<comment type="caution">
    <text evidence="3">The sequence shown here is derived from an EMBL/GenBank/DDBJ whole genome shotgun (WGS) entry which is preliminary data.</text>
</comment>
<organism evidence="3 4">
    <name type="scientific">Metasolibacillus meyeri</name>
    <dbReference type="NCBI Taxonomy" id="1071052"/>
    <lineage>
        <taxon>Bacteria</taxon>
        <taxon>Bacillati</taxon>
        <taxon>Bacillota</taxon>
        <taxon>Bacilli</taxon>
        <taxon>Bacillales</taxon>
        <taxon>Caryophanaceae</taxon>
        <taxon>Metasolibacillus</taxon>
    </lineage>
</organism>
<accession>A0AAW9NVM4</accession>
<keyword evidence="4" id="KW-1185">Reference proteome</keyword>
<dbReference type="EMBL" id="JARSFG010000028">
    <property type="protein sequence ID" value="MEC1180358.1"/>
    <property type="molecule type" value="Genomic_DNA"/>
</dbReference>
<dbReference type="PANTHER" id="PTHR35191:SF1">
    <property type="entry name" value="PROPHAGE SIDE TAIL FIBER PROTEIN HOMOLOG STFQ-RELATED"/>
    <property type="match status" value="1"/>
</dbReference>
<dbReference type="AlphaFoldDB" id="A0AAW9NVM4"/>
<dbReference type="InterPro" id="IPR022225">
    <property type="entry name" value="Phage_tail_fibre_N"/>
</dbReference>
<evidence type="ECO:0000313" key="4">
    <source>
        <dbReference type="Proteomes" id="UP001344888"/>
    </source>
</evidence>
<evidence type="ECO:0000256" key="1">
    <source>
        <dbReference type="SAM" id="Coils"/>
    </source>
</evidence>
<name>A0AAW9NVM4_9BACL</name>
<dbReference type="Proteomes" id="UP001344888">
    <property type="component" value="Unassembled WGS sequence"/>
</dbReference>
<dbReference type="PANTHER" id="PTHR35191">
    <property type="entry name" value="PROPHAGE SIDE TAIL FIBER PROTEIN HOMOLOG STFQ-RELATED"/>
    <property type="match status" value="1"/>
</dbReference>
<protein>
    <submittedName>
        <fullName evidence="3">Phage tail protein</fullName>
    </submittedName>
</protein>
<reference evidence="3 4" key="1">
    <citation type="submission" date="2023-03" db="EMBL/GenBank/DDBJ databases">
        <title>Bacillus Genome Sequencing.</title>
        <authorList>
            <person name="Dunlap C."/>
        </authorList>
    </citation>
    <scope>NUCLEOTIDE SEQUENCE [LARGE SCALE GENOMIC DNA]</scope>
    <source>
        <strain evidence="3 4">B-59205</strain>
    </source>
</reference>
<feature type="coiled-coil region" evidence="1">
    <location>
        <begin position="148"/>
        <end position="175"/>
    </location>
</feature>